<evidence type="ECO:0000313" key="1">
    <source>
        <dbReference type="EMBL" id="KXJ86697.1"/>
    </source>
</evidence>
<keyword evidence="2" id="KW-1185">Reference proteome</keyword>
<dbReference type="Proteomes" id="UP000070501">
    <property type="component" value="Unassembled WGS sequence"/>
</dbReference>
<dbReference type="EMBL" id="KQ964266">
    <property type="protein sequence ID" value="KXJ86697.1"/>
    <property type="molecule type" value="Genomic_DNA"/>
</dbReference>
<sequence>MVRGLRRVRAARAATWPTMPRLAAGSPAHCEAAKLCSGPRRQLAHGSRPASLRHQDRRAYKCRAVAHFPPDRLQLANQRATGSA</sequence>
<dbReference type="InParanoid" id="A0A136IP40"/>
<gene>
    <name evidence="1" type="ORF">Micbo1qcDRAFT_168178</name>
</gene>
<evidence type="ECO:0000313" key="2">
    <source>
        <dbReference type="Proteomes" id="UP000070501"/>
    </source>
</evidence>
<reference evidence="2" key="1">
    <citation type="submission" date="2016-02" db="EMBL/GenBank/DDBJ databases">
        <title>Draft genome sequence of Microdochium bolleyi, a fungal endophyte of beachgrass.</title>
        <authorList>
            <consortium name="DOE Joint Genome Institute"/>
            <person name="David A.S."/>
            <person name="May G."/>
            <person name="Haridas S."/>
            <person name="Lim J."/>
            <person name="Wang M."/>
            <person name="Labutti K."/>
            <person name="Lipzen A."/>
            <person name="Barry K."/>
            <person name="Grigoriev I.V."/>
        </authorList>
    </citation>
    <scope>NUCLEOTIDE SEQUENCE [LARGE SCALE GENOMIC DNA]</scope>
    <source>
        <strain evidence="2">J235TASD1</strain>
    </source>
</reference>
<dbReference type="AlphaFoldDB" id="A0A136IP40"/>
<feature type="non-terminal residue" evidence="1">
    <location>
        <position position="84"/>
    </location>
</feature>
<protein>
    <submittedName>
        <fullName evidence="1">Uncharacterized protein</fullName>
    </submittedName>
</protein>
<name>A0A136IP40_9PEZI</name>
<proteinExistence type="predicted"/>
<organism evidence="1 2">
    <name type="scientific">Microdochium bolleyi</name>
    <dbReference type="NCBI Taxonomy" id="196109"/>
    <lineage>
        <taxon>Eukaryota</taxon>
        <taxon>Fungi</taxon>
        <taxon>Dikarya</taxon>
        <taxon>Ascomycota</taxon>
        <taxon>Pezizomycotina</taxon>
        <taxon>Sordariomycetes</taxon>
        <taxon>Xylariomycetidae</taxon>
        <taxon>Xylariales</taxon>
        <taxon>Microdochiaceae</taxon>
        <taxon>Microdochium</taxon>
    </lineage>
</organism>
<accession>A0A136IP40</accession>